<keyword evidence="2 7" id="KW-0813">Transport</keyword>
<protein>
    <submittedName>
        <fullName evidence="9">ABC transporter permease subunit</fullName>
    </submittedName>
</protein>
<reference evidence="9 10" key="1">
    <citation type="submission" date="2019-07" db="EMBL/GenBank/DDBJ databases">
        <title>Description of 53C-WASEF.</title>
        <authorList>
            <person name="Pitt A."/>
            <person name="Hahn M.W."/>
        </authorList>
    </citation>
    <scope>NUCLEOTIDE SEQUENCE [LARGE SCALE GENOMIC DNA]</scope>
    <source>
        <strain evidence="9 10">53C-WASEF</strain>
    </source>
</reference>
<dbReference type="EMBL" id="VMBG01000001">
    <property type="protein sequence ID" value="TSJ77873.1"/>
    <property type="molecule type" value="Genomic_DNA"/>
</dbReference>
<evidence type="ECO:0000256" key="6">
    <source>
        <dbReference type="ARBA" id="ARBA00023136"/>
    </source>
</evidence>
<name>A0A556QML6_9BACT</name>
<evidence type="ECO:0000256" key="1">
    <source>
        <dbReference type="ARBA" id="ARBA00004651"/>
    </source>
</evidence>
<dbReference type="Proteomes" id="UP000315648">
    <property type="component" value="Unassembled WGS sequence"/>
</dbReference>
<dbReference type="OrthoDB" id="9804353at2"/>
<dbReference type="Gene3D" id="1.10.3720.10">
    <property type="entry name" value="MetI-like"/>
    <property type="match status" value="1"/>
</dbReference>
<evidence type="ECO:0000256" key="2">
    <source>
        <dbReference type="ARBA" id="ARBA00022448"/>
    </source>
</evidence>
<keyword evidence="6 7" id="KW-0472">Membrane</keyword>
<dbReference type="PANTHER" id="PTHR30151:SF41">
    <property type="entry name" value="ABC TRANSPORTER PERMEASE PROTEIN"/>
    <property type="match status" value="1"/>
</dbReference>
<feature type="transmembrane region" description="Helical" evidence="7">
    <location>
        <begin position="98"/>
        <end position="118"/>
    </location>
</feature>
<keyword evidence="5 7" id="KW-1133">Transmembrane helix</keyword>
<dbReference type="RefSeq" id="WP_144228215.1">
    <property type="nucleotide sequence ID" value="NZ_CBCRVV010000001.1"/>
</dbReference>
<sequence length="264" mass="28391">MKRRILTFTLPVLTGLLLIAIWYVVRLWILSDDQLFLLPSPGAVARAFSEKWPQLWSATLNTAIGASLGFASAVLVSAGLALVLSLSPLVRAGLYPWLMALQLTPIIVFAPILILWVGAGLKSVVIITFLISFFPLVVNATQGLVSTDRNLIDLFRMGRASGLQQMFLLRIPAALPYFFTGLRIAAALAPIGAISGDMFAGTSGGGQGGLGFLAIIYSSQLQIPALFATAIISCLLGFVFAGAVIWLSWAALHRWHDSYQTKDS</sequence>
<keyword evidence="3" id="KW-1003">Cell membrane</keyword>
<dbReference type="Pfam" id="PF00528">
    <property type="entry name" value="BPD_transp_1"/>
    <property type="match status" value="1"/>
</dbReference>
<feature type="transmembrane region" description="Helical" evidence="7">
    <location>
        <begin position="124"/>
        <end position="146"/>
    </location>
</feature>
<feature type="transmembrane region" description="Helical" evidence="7">
    <location>
        <begin position="63"/>
        <end position="86"/>
    </location>
</feature>
<dbReference type="AlphaFoldDB" id="A0A556QML6"/>
<accession>A0A556QML6</accession>
<gene>
    <name evidence="9" type="ORF">FPL22_00770</name>
</gene>
<feature type="transmembrane region" description="Helical" evidence="7">
    <location>
        <begin position="198"/>
        <end position="218"/>
    </location>
</feature>
<dbReference type="GO" id="GO:0005886">
    <property type="term" value="C:plasma membrane"/>
    <property type="evidence" value="ECO:0007669"/>
    <property type="project" value="UniProtKB-SubCell"/>
</dbReference>
<feature type="transmembrane region" description="Helical" evidence="7">
    <location>
        <begin position="225"/>
        <end position="249"/>
    </location>
</feature>
<evidence type="ECO:0000313" key="9">
    <source>
        <dbReference type="EMBL" id="TSJ77873.1"/>
    </source>
</evidence>
<keyword evidence="4 7" id="KW-0812">Transmembrane</keyword>
<dbReference type="InterPro" id="IPR000515">
    <property type="entry name" value="MetI-like"/>
</dbReference>
<comment type="subcellular location">
    <subcellularLocation>
        <location evidence="1 7">Cell membrane</location>
        <topology evidence="1 7">Multi-pass membrane protein</topology>
    </subcellularLocation>
</comment>
<feature type="domain" description="ABC transmembrane type-1" evidence="8">
    <location>
        <begin position="59"/>
        <end position="244"/>
    </location>
</feature>
<comment type="similarity">
    <text evidence="7">Belongs to the binding-protein-dependent transport system permease family.</text>
</comment>
<dbReference type="GO" id="GO:0055085">
    <property type="term" value="P:transmembrane transport"/>
    <property type="evidence" value="ECO:0007669"/>
    <property type="project" value="InterPro"/>
</dbReference>
<dbReference type="InterPro" id="IPR035906">
    <property type="entry name" value="MetI-like_sf"/>
</dbReference>
<feature type="transmembrane region" description="Helical" evidence="7">
    <location>
        <begin position="167"/>
        <end position="192"/>
    </location>
</feature>
<evidence type="ECO:0000256" key="5">
    <source>
        <dbReference type="ARBA" id="ARBA00022989"/>
    </source>
</evidence>
<dbReference type="SUPFAM" id="SSF161098">
    <property type="entry name" value="MetI-like"/>
    <property type="match status" value="1"/>
</dbReference>
<evidence type="ECO:0000256" key="3">
    <source>
        <dbReference type="ARBA" id="ARBA00022475"/>
    </source>
</evidence>
<feature type="transmembrane region" description="Helical" evidence="7">
    <location>
        <begin position="7"/>
        <end position="29"/>
    </location>
</feature>
<proteinExistence type="inferred from homology"/>
<evidence type="ECO:0000256" key="4">
    <source>
        <dbReference type="ARBA" id="ARBA00022692"/>
    </source>
</evidence>
<evidence type="ECO:0000259" key="8">
    <source>
        <dbReference type="PROSITE" id="PS50928"/>
    </source>
</evidence>
<organism evidence="9 10">
    <name type="scientific">Rariglobus hedericola</name>
    <dbReference type="NCBI Taxonomy" id="2597822"/>
    <lineage>
        <taxon>Bacteria</taxon>
        <taxon>Pseudomonadati</taxon>
        <taxon>Verrucomicrobiota</taxon>
        <taxon>Opitutia</taxon>
        <taxon>Opitutales</taxon>
        <taxon>Opitutaceae</taxon>
        <taxon>Rariglobus</taxon>
    </lineage>
</organism>
<dbReference type="PROSITE" id="PS50928">
    <property type="entry name" value="ABC_TM1"/>
    <property type="match status" value="1"/>
</dbReference>
<dbReference type="PANTHER" id="PTHR30151">
    <property type="entry name" value="ALKANE SULFONATE ABC TRANSPORTER-RELATED, MEMBRANE SUBUNIT"/>
    <property type="match status" value="1"/>
</dbReference>
<comment type="caution">
    <text evidence="9">The sequence shown here is derived from an EMBL/GenBank/DDBJ whole genome shotgun (WGS) entry which is preliminary data.</text>
</comment>
<keyword evidence="10" id="KW-1185">Reference proteome</keyword>
<evidence type="ECO:0000256" key="7">
    <source>
        <dbReference type="RuleBase" id="RU363032"/>
    </source>
</evidence>
<evidence type="ECO:0000313" key="10">
    <source>
        <dbReference type="Proteomes" id="UP000315648"/>
    </source>
</evidence>